<keyword evidence="10" id="KW-0464">Manganese</keyword>
<evidence type="ECO:0000256" key="11">
    <source>
        <dbReference type="ARBA" id="ARBA00038345"/>
    </source>
</evidence>
<dbReference type="STRING" id="118967.SAMN02745191_1462"/>
<dbReference type="UniPathway" id="UPA00074">
    <property type="reaction ID" value="UER00125"/>
</dbReference>
<dbReference type="SMART" id="SM01209">
    <property type="entry name" value="GARS_A"/>
    <property type="match status" value="1"/>
</dbReference>
<evidence type="ECO:0000256" key="10">
    <source>
        <dbReference type="ARBA" id="ARBA00023211"/>
    </source>
</evidence>
<dbReference type="InterPro" id="IPR013815">
    <property type="entry name" value="ATP_grasp_subdomain_1"/>
</dbReference>
<dbReference type="GO" id="GO:0006189">
    <property type="term" value="P:'de novo' IMP biosynthetic process"/>
    <property type="evidence" value="ECO:0007669"/>
    <property type="project" value="UniProtKB-UniRule"/>
</dbReference>
<dbReference type="InterPro" id="IPR020561">
    <property type="entry name" value="PRibGlycinamid_synth_ATP-grasp"/>
</dbReference>
<proteinExistence type="inferred from homology"/>
<evidence type="ECO:0000313" key="17">
    <source>
        <dbReference type="EMBL" id="SJZ73624.1"/>
    </source>
</evidence>
<dbReference type="RefSeq" id="WP_078711865.1">
    <property type="nucleotide sequence ID" value="NZ_FUWY01000004.1"/>
</dbReference>
<evidence type="ECO:0000256" key="14">
    <source>
        <dbReference type="HAMAP-Rule" id="MF_00138"/>
    </source>
</evidence>
<reference evidence="18" key="1">
    <citation type="submission" date="2017-02" db="EMBL/GenBank/DDBJ databases">
        <authorList>
            <person name="Varghese N."/>
            <person name="Submissions S."/>
        </authorList>
    </citation>
    <scope>NUCLEOTIDE SEQUENCE [LARGE SCALE GENOMIC DNA]</scope>
    <source>
        <strain evidence="18">ATCC 25662</strain>
    </source>
</reference>
<dbReference type="InterPro" id="IPR016185">
    <property type="entry name" value="PreATP-grasp_dom_sf"/>
</dbReference>
<gene>
    <name evidence="14" type="primary">purD</name>
    <name evidence="17" type="ORF">SAMN02745191_1462</name>
</gene>
<keyword evidence="18" id="KW-1185">Reference proteome</keyword>
<dbReference type="Pfam" id="PF01071">
    <property type="entry name" value="GARS_A"/>
    <property type="match status" value="1"/>
</dbReference>
<evidence type="ECO:0000259" key="16">
    <source>
        <dbReference type="PROSITE" id="PS50975"/>
    </source>
</evidence>
<dbReference type="Pfam" id="PF02844">
    <property type="entry name" value="GARS_N"/>
    <property type="match status" value="1"/>
</dbReference>
<dbReference type="Gene3D" id="3.30.470.20">
    <property type="entry name" value="ATP-grasp fold, B domain"/>
    <property type="match status" value="1"/>
</dbReference>
<dbReference type="SUPFAM" id="SSF52440">
    <property type="entry name" value="PreATP-grasp domain"/>
    <property type="match status" value="1"/>
</dbReference>
<dbReference type="InterPro" id="IPR020560">
    <property type="entry name" value="PRibGlycinamide_synth_C-dom"/>
</dbReference>
<dbReference type="OrthoDB" id="9807240at2"/>
<dbReference type="Gene3D" id="3.90.600.10">
    <property type="entry name" value="Phosphoribosylglycinamide synthetase, C-terminal domain"/>
    <property type="match status" value="1"/>
</dbReference>
<evidence type="ECO:0000256" key="8">
    <source>
        <dbReference type="ARBA" id="ARBA00022755"/>
    </source>
</evidence>
<organism evidence="17 18">
    <name type="scientific">Anaerorhabdus furcosa</name>
    <dbReference type="NCBI Taxonomy" id="118967"/>
    <lineage>
        <taxon>Bacteria</taxon>
        <taxon>Bacillati</taxon>
        <taxon>Bacillota</taxon>
        <taxon>Erysipelotrichia</taxon>
        <taxon>Erysipelotrichales</taxon>
        <taxon>Erysipelotrichaceae</taxon>
        <taxon>Anaerorhabdus</taxon>
    </lineage>
</organism>
<dbReference type="InterPro" id="IPR037123">
    <property type="entry name" value="PRibGlycinamide_synth_C_sf"/>
</dbReference>
<dbReference type="FunFam" id="3.40.50.20:FF:000006">
    <property type="entry name" value="Phosphoribosylamine--glycine ligase, chloroplastic"/>
    <property type="match status" value="1"/>
</dbReference>
<evidence type="ECO:0000256" key="5">
    <source>
        <dbReference type="ARBA" id="ARBA00022598"/>
    </source>
</evidence>
<keyword evidence="7 15" id="KW-0547">Nucleotide-binding</keyword>
<dbReference type="NCBIfam" id="TIGR00877">
    <property type="entry name" value="purD"/>
    <property type="match status" value="1"/>
</dbReference>
<comment type="catalytic activity">
    <reaction evidence="14">
        <text>5-phospho-beta-D-ribosylamine + glycine + ATP = N(1)-(5-phospho-beta-D-ribosyl)glycinamide + ADP + phosphate + H(+)</text>
        <dbReference type="Rhea" id="RHEA:17453"/>
        <dbReference type="ChEBI" id="CHEBI:15378"/>
        <dbReference type="ChEBI" id="CHEBI:30616"/>
        <dbReference type="ChEBI" id="CHEBI:43474"/>
        <dbReference type="ChEBI" id="CHEBI:57305"/>
        <dbReference type="ChEBI" id="CHEBI:58681"/>
        <dbReference type="ChEBI" id="CHEBI:143788"/>
        <dbReference type="ChEBI" id="CHEBI:456216"/>
        <dbReference type="EC" id="6.3.4.13"/>
    </reaction>
</comment>
<dbReference type="InterPro" id="IPR020559">
    <property type="entry name" value="PRibGlycinamide_synth_CS"/>
</dbReference>
<dbReference type="Proteomes" id="UP000243297">
    <property type="component" value="Unassembled WGS sequence"/>
</dbReference>
<dbReference type="SMART" id="SM01210">
    <property type="entry name" value="GARS_C"/>
    <property type="match status" value="1"/>
</dbReference>
<dbReference type="GO" id="GO:0004637">
    <property type="term" value="F:phosphoribosylamine-glycine ligase activity"/>
    <property type="evidence" value="ECO:0007669"/>
    <property type="project" value="UniProtKB-UniRule"/>
</dbReference>
<evidence type="ECO:0000256" key="3">
    <source>
        <dbReference type="ARBA" id="ARBA00005174"/>
    </source>
</evidence>
<dbReference type="Gene3D" id="3.40.50.20">
    <property type="match status" value="1"/>
</dbReference>
<accession>A0A1T4N3B0</accession>
<evidence type="ECO:0000313" key="18">
    <source>
        <dbReference type="Proteomes" id="UP000243297"/>
    </source>
</evidence>
<dbReference type="GO" id="GO:0046872">
    <property type="term" value="F:metal ion binding"/>
    <property type="evidence" value="ECO:0007669"/>
    <property type="project" value="UniProtKB-KW"/>
</dbReference>
<dbReference type="FunFam" id="3.30.1490.20:FF:000006">
    <property type="entry name" value="phosphoribosylamine--glycine ligase, chloroplastic-like"/>
    <property type="match status" value="1"/>
</dbReference>
<name>A0A1T4N3B0_9FIRM</name>
<evidence type="ECO:0000256" key="1">
    <source>
        <dbReference type="ARBA" id="ARBA00001936"/>
    </source>
</evidence>
<dbReference type="SUPFAM" id="SSF51246">
    <property type="entry name" value="Rudiment single hybrid motif"/>
    <property type="match status" value="1"/>
</dbReference>
<evidence type="ECO:0000256" key="2">
    <source>
        <dbReference type="ARBA" id="ARBA00001946"/>
    </source>
</evidence>
<evidence type="ECO:0000256" key="6">
    <source>
        <dbReference type="ARBA" id="ARBA00022723"/>
    </source>
</evidence>
<dbReference type="PROSITE" id="PS00184">
    <property type="entry name" value="GARS"/>
    <property type="match status" value="1"/>
</dbReference>
<evidence type="ECO:0000256" key="4">
    <source>
        <dbReference type="ARBA" id="ARBA00013255"/>
    </source>
</evidence>
<evidence type="ECO:0000256" key="7">
    <source>
        <dbReference type="ARBA" id="ARBA00022741"/>
    </source>
</evidence>
<comment type="cofactor">
    <cofactor evidence="1">
        <name>Mn(2+)</name>
        <dbReference type="ChEBI" id="CHEBI:29035"/>
    </cofactor>
</comment>
<dbReference type="Pfam" id="PF02843">
    <property type="entry name" value="GARS_C"/>
    <property type="match status" value="1"/>
</dbReference>
<dbReference type="Gene3D" id="3.30.1490.20">
    <property type="entry name" value="ATP-grasp fold, A domain"/>
    <property type="match status" value="1"/>
</dbReference>
<dbReference type="PANTHER" id="PTHR43472">
    <property type="entry name" value="PHOSPHORIBOSYLAMINE--GLYCINE LIGASE"/>
    <property type="match status" value="1"/>
</dbReference>
<protein>
    <recommendedName>
        <fullName evidence="4 14">Phosphoribosylamine--glycine ligase</fullName>
        <ecNumber evidence="4 14">6.3.4.13</ecNumber>
    </recommendedName>
    <alternativeName>
        <fullName evidence="14">GARS</fullName>
    </alternativeName>
    <alternativeName>
        <fullName evidence="12 14">Glycinamide ribonucleotide synthetase</fullName>
    </alternativeName>
    <alternativeName>
        <fullName evidence="13 14">Phosphoribosylglycinamide synthetase</fullName>
    </alternativeName>
</protein>
<sequence>MKKVLVIGSGGREHAICYKFKQSPQVEEVFVAPGNPGMSDVATLVPLQTNDFEELIEFVKENEIDLTFVGPEIPLCAGITDAFHEAGLEIFGPTKAAAELEGSKVFSKAMMKKYNIPTAKYESFDNFEDAKAYLLRQEMPIVLKADGLAAGKGVIIATTMEEACASLEEMMCNQLFDQAGSSVVIEEFLEGEEFSLLAFVNGNLVVPMQIAQDHKRAFDHDEGLNTGGMGAYTPVHHIPESAYNDAVEKIVQAMADAMVLEGKPFLGILYGGCMLTKDGVKTIEYNVRFGDPETEVVLPALQNDLFEVVSNTMKGIPTKLEWSNEHFCGVVMANKGYPESYKKGAIIEGLDQCDATVFHMGTSSEGNQLIATGGRVLFVLKSGATLKDAQDCVYEEIKKIKCDSLFYRHDIGNKGIK</sequence>
<keyword evidence="5 14" id="KW-0436">Ligase</keyword>
<comment type="pathway">
    <text evidence="3 14">Purine metabolism; IMP biosynthesis via de novo pathway; N(1)-(5-phospho-D-ribosyl)glycinamide from 5-phospho-alpha-D-ribose 1-diphosphate: step 2/2.</text>
</comment>
<feature type="domain" description="ATP-grasp" evidence="16">
    <location>
        <begin position="108"/>
        <end position="314"/>
    </location>
</feature>
<dbReference type="SUPFAM" id="SSF56059">
    <property type="entry name" value="Glutathione synthetase ATP-binding domain-like"/>
    <property type="match status" value="1"/>
</dbReference>
<dbReference type="PANTHER" id="PTHR43472:SF1">
    <property type="entry name" value="PHOSPHORIBOSYLAMINE--GLYCINE LIGASE, CHLOROPLASTIC"/>
    <property type="match status" value="1"/>
</dbReference>
<dbReference type="EC" id="6.3.4.13" evidence="4 14"/>
<dbReference type="GO" id="GO:0009113">
    <property type="term" value="P:purine nucleobase biosynthetic process"/>
    <property type="evidence" value="ECO:0007669"/>
    <property type="project" value="InterPro"/>
</dbReference>
<evidence type="ECO:0000256" key="13">
    <source>
        <dbReference type="ARBA" id="ARBA00042864"/>
    </source>
</evidence>
<dbReference type="AlphaFoldDB" id="A0A1T4N3B0"/>
<keyword evidence="6" id="KW-0479">Metal-binding</keyword>
<keyword evidence="9 15" id="KW-0067">ATP-binding</keyword>
<evidence type="ECO:0000256" key="12">
    <source>
        <dbReference type="ARBA" id="ARBA00042242"/>
    </source>
</evidence>
<dbReference type="HAMAP" id="MF_00138">
    <property type="entry name" value="GARS"/>
    <property type="match status" value="1"/>
</dbReference>
<dbReference type="InterPro" id="IPR000115">
    <property type="entry name" value="PRibGlycinamide_synth"/>
</dbReference>
<evidence type="ECO:0000256" key="9">
    <source>
        <dbReference type="ARBA" id="ARBA00022840"/>
    </source>
</evidence>
<keyword evidence="8 14" id="KW-0658">Purine biosynthesis</keyword>
<dbReference type="GO" id="GO:0005524">
    <property type="term" value="F:ATP binding"/>
    <property type="evidence" value="ECO:0007669"/>
    <property type="project" value="UniProtKB-UniRule"/>
</dbReference>
<dbReference type="InterPro" id="IPR011761">
    <property type="entry name" value="ATP-grasp"/>
</dbReference>
<evidence type="ECO:0000256" key="15">
    <source>
        <dbReference type="PROSITE-ProRule" id="PRU00409"/>
    </source>
</evidence>
<dbReference type="InterPro" id="IPR011054">
    <property type="entry name" value="Rudment_hybrid_motif"/>
</dbReference>
<comment type="similarity">
    <text evidence="11 14">Belongs to the GARS family.</text>
</comment>
<dbReference type="PROSITE" id="PS50975">
    <property type="entry name" value="ATP_GRASP"/>
    <property type="match status" value="1"/>
</dbReference>
<dbReference type="EMBL" id="FUWY01000004">
    <property type="protein sequence ID" value="SJZ73624.1"/>
    <property type="molecule type" value="Genomic_DNA"/>
</dbReference>
<comment type="cofactor">
    <cofactor evidence="2">
        <name>Mg(2+)</name>
        <dbReference type="ChEBI" id="CHEBI:18420"/>
    </cofactor>
</comment>
<dbReference type="InterPro" id="IPR020562">
    <property type="entry name" value="PRibGlycinamide_synth_N"/>
</dbReference>